<dbReference type="PANTHER" id="PTHR11319">
    <property type="entry name" value="G PROTEIN-COUPLED RECEPTOR-RELATED"/>
    <property type="match status" value="1"/>
</dbReference>
<protein>
    <recommendedName>
        <fullName evidence="4">Transmembrane protein</fullName>
    </recommendedName>
</protein>
<keyword evidence="1" id="KW-0812">Transmembrane</keyword>
<gene>
    <name evidence="2" type="ORF">PPENT_87.1.T0100031</name>
</gene>
<proteinExistence type="predicted"/>
<evidence type="ECO:0000256" key="1">
    <source>
        <dbReference type="SAM" id="Phobius"/>
    </source>
</evidence>
<dbReference type="EMBL" id="CAJJDO010000010">
    <property type="protein sequence ID" value="CAD8141277.1"/>
    <property type="molecule type" value="Genomic_DNA"/>
</dbReference>
<feature type="transmembrane region" description="Helical" evidence="1">
    <location>
        <begin position="812"/>
        <end position="838"/>
    </location>
</feature>
<feature type="transmembrane region" description="Helical" evidence="1">
    <location>
        <begin position="614"/>
        <end position="633"/>
    </location>
</feature>
<feature type="transmembrane region" description="Helical" evidence="1">
    <location>
        <begin position="724"/>
        <end position="746"/>
    </location>
</feature>
<feature type="transmembrane region" description="Helical" evidence="1">
    <location>
        <begin position="952"/>
        <end position="970"/>
    </location>
</feature>
<keyword evidence="1" id="KW-1133">Transmembrane helix</keyword>
<keyword evidence="1" id="KW-0472">Membrane</keyword>
<dbReference type="Proteomes" id="UP000689195">
    <property type="component" value="Unassembled WGS sequence"/>
</dbReference>
<organism evidence="2 3">
    <name type="scientific">Paramecium pentaurelia</name>
    <dbReference type="NCBI Taxonomy" id="43138"/>
    <lineage>
        <taxon>Eukaryota</taxon>
        <taxon>Sar</taxon>
        <taxon>Alveolata</taxon>
        <taxon>Ciliophora</taxon>
        <taxon>Intramacronucleata</taxon>
        <taxon>Oligohymenophorea</taxon>
        <taxon>Peniculida</taxon>
        <taxon>Parameciidae</taxon>
        <taxon>Paramecium</taxon>
    </lineage>
</organism>
<feature type="transmembrane region" description="Helical" evidence="1">
    <location>
        <begin position="767"/>
        <end position="786"/>
    </location>
</feature>
<feature type="transmembrane region" description="Helical" evidence="1">
    <location>
        <begin position="876"/>
        <end position="902"/>
    </location>
</feature>
<name>A0A8S1SPY4_9CILI</name>
<dbReference type="AlphaFoldDB" id="A0A8S1SPY4"/>
<evidence type="ECO:0000313" key="3">
    <source>
        <dbReference type="Proteomes" id="UP000689195"/>
    </source>
</evidence>
<evidence type="ECO:0008006" key="4">
    <source>
        <dbReference type="Google" id="ProtNLM"/>
    </source>
</evidence>
<dbReference type="PANTHER" id="PTHR11319:SF35">
    <property type="entry name" value="OUTER MEMBRANE PROTEIN PMPC-RELATED"/>
    <property type="match status" value="1"/>
</dbReference>
<reference evidence="2" key="1">
    <citation type="submission" date="2021-01" db="EMBL/GenBank/DDBJ databases">
        <authorList>
            <consortium name="Genoscope - CEA"/>
            <person name="William W."/>
        </authorList>
    </citation>
    <scope>NUCLEOTIDE SEQUENCE</scope>
</reference>
<dbReference type="OrthoDB" id="297383at2759"/>
<accession>A0A8S1SPY4</accession>
<keyword evidence="3" id="KW-1185">Reference proteome</keyword>
<evidence type="ECO:0000313" key="2">
    <source>
        <dbReference type="EMBL" id="CAD8141277.1"/>
    </source>
</evidence>
<comment type="caution">
    <text evidence="2">The sequence shown here is derived from an EMBL/GenBank/DDBJ whole genome shotgun (WGS) entry which is preliminary data.</text>
</comment>
<feature type="transmembrane region" description="Helical" evidence="1">
    <location>
        <begin position="668"/>
        <end position="686"/>
    </location>
</feature>
<sequence>MISQSEIQDITGTSNALIQLSNCKVVIQNILIQGLYAFPLIKLINVQQLFISYFQAIEIQTFYGFSLLELKLNLQIKQTIYFEFVYIQHFKPYIVRDASIFYNPKMNYMISGCGQVENIQQNPQIYYFNDIINLMQTWQLSSIIEIQTDSNQTVIYLQNILLQDNQCEFCSNGLLFLKMVNHSTLIIRDLICNENSIQKYGCINIWKSNDKDQYSMISNSIFFHNNGSTGSALYSSNMQMTINQCKILKNRASFQGGGLHLDMKNRNLMIKKSTIIYNQAKEGGGIFMLNDGNINQNNFIQSFLHFNLADYFANNLVEFPTHLSLVINSQEMQSEELIINNITLRSLKLNPYIIIEQGIRKISSYLMVPSNQVVKDYQFFSSGKQKYIFKEFSISIKNSRNEFLFNIQQFSCQISYKTVQMNQQYQLKDFKMISTLQADIRNNNFDLGSIQFHFNPYHEENQNLLILINCSQQNSTEYLHYLIKARTYKCQLGEFYVDEGCQICESKYGFYSVTYNATKCSVFDKTKFANITSHAIQLLVGYWRPHSYSDNTDFCFKNFEFCRGGWQVGNELCSIGHIGGLCEECDNHNIRGQGQFFKNQQDSICYGCSDTANYIVSFIFASLWALISIIITLRSIEKSNQLFTTLKLKLKPKYSKILFKLDQDLESIFIKILLNYLWIFSVIFTFNLKFSLSFSIIDQFSNTSQFMAFSLDCYLSDASQIELLYLRIITTLGILLIQFIIIQVGLKVYQLFIKQKFDKSIISNTLLYLYVSNYAGLIKQFCSILSKRIISNNQYIQGDLTLIFGSQNHYQWIYYFAIPGLGIFGCCIPFSLFFLMLINKNKLEHIKLRRHICYLFNEYNEKSYFWEQIKLSKKTVIILIMTYFESNILLKASLLGLVLLVYQLLAGKQQPYIISSLNNLDLQTGQICSIAIFVATAKYVSEKEIENSYSEILQVVIMLLCLRLCYPFFLDIFRAYIKKYKVNLDQQIIQYLKIYQSKFKDGKSFRQYIKKLEIERKQIKNKLFHFKTTFANYFKGINQKSKITSNYY</sequence>